<feature type="transmembrane region" description="Helical" evidence="9">
    <location>
        <begin position="545"/>
        <end position="564"/>
    </location>
</feature>
<evidence type="ECO:0000256" key="2">
    <source>
        <dbReference type="ARBA" id="ARBA00022475"/>
    </source>
</evidence>
<dbReference type="PROSITE" id="PS50045">
    <property type="entry name" value="SIGMA54_INTERACT_4"/>
    <property type="match status" value="1"/>
</dbReference>
<evidence type="ECO:0000313" key="14">
    <source>
        <dbReference type="Proteomes" id="UP000636505"/>
    </source>
</evidence>
<evidence type="ECO:0000256" key="8">
    <source>
        <dbReference type="ARBA" id="ARBA00023136"/>
    </source>
</evidence>
<dbReference type="Gene3D" id="2.60.120.10">
    <property type="entry name" value="Jelly Rolls"/>
    <property type="match status" value="1"/>
</dbReference>
<feature type="domain" description="Cyclic nucleotide-binding" evidence="10">
    <location>
        <begin position="15"/>
        <end position="134"/>
    </location>
</feature>
<keyword evidence="2" id="KW-1003">Cell membrane</keyword>
<sequence>MDTAERASWLRKHTIFGDLSDELVEKIASCLTEETFAENRRLILEDTRPETLCILVQGRLESYRTQRTRMANAATLLPGTVLHLQELLLDRRASQTVVSLTDCVLWRLDGQWFKQLAEDSPQLSKELSRLLAEQLDQVSEQLLYEQERQQALRPYLVPKVVRGVVGSSRYAIRLREDVRQATHIEPEDAGRRPPILIFGEPGLGKDNLAALIHFGSGNKKAPLVKINCESLRSVDLFGRGESRPGLLEWLGNGTLLLNNLQDLDPELEAPILSLLETGTYRPVSREGEAPPPPQQSSAWILMTSEKSLPKFAKKSGQQIKAPPLRVRKADIEAHVNYFLQLLCRDRDLTRPRLTPEALRRLQSYDFPGNITELESLVERAITQSESKSVLTEEVFWSAGASQKSRRLRLNLLNRYPRLRRFLLSPWWPDRINYGFTLWFYAIVVAVLFIGPQTRDANFALNMFWAWWWPLVLLGFPFVGRLWCAVCPFMIYGEVTQKLSLWLWPRQLGTWPRQWAERWGGWILYGGFLLILLWEELWNLENTAYLSAWLLLIITAGAMVCSALFERRFWCRYLCPIGGMNGLFAKLSMVELRAQKGICSATCKTYHCYKGGPAEGEGQETGGCPIYSHPAQLIDNRNCVLCMTCLKACPHRSVELNLRPPGIELWAGHNPTAYEVALLLLLWGAVFLRRLPPLTTAVLGDTALLESWGGHAIAAGLALLFPTAVALGVYGLMRILRGSLKPRPFLELAYGYLPLVLLSNLAHYLLLGLTEAGRIVPISFATFGLAETGPIWIADPAVIAFLQGVSLIAGALLSLILTQKIARQPFLKLLPQHGLTLGMTVVLWQLIL</sequence>
<dbReference type="Pfam" id="PF25601">
    <property type="entry name" value="AAA_lid_14"/>
    <property type="match status" value="1"/>
</dbReference>
<feature type="domain" description="4Fe-4S ferredoxin-type" evidence="12">
    <location>
        <begin position="629"/>
        <end position="658"/>
    </location>
</feature>
<keyword evidence="9" id="KW-1133">Transmembrane helix</keyword>
<evidence type="ECO:0000256" key="3">
    <source>
        <dbReference type="ARBA" id="ARBA00022723"/>
    </source>
</evidence>
<evidence type="ECO:0000259" key="10">
    <source>
        <dbReference type="PROSITE" id="PS50042"/>
    </source>
</evidence>
<keyword evidence="7" id="KW-0411">Iron-sulfur</keyword>
<dbReference type="SUPFAM" id="SSF54862">
    <property type="entry name" value="4Fe-4S ferredoxins"/>
    <property type="match status" value="1"/>
</dbReference>
<dbReference type="InterPro" id="IPR014710">
    <property type="entry name" value="RmlC-like_jellyroll"/>
</dbReference>
<evidence type="ECO:0000256" key="6">
    <source>
        <dbReference type="ARBA" id="ARBA00023004"/>
    </source>
</evidence>
<feature type="transmembrane region" description="Helical" evidence="9">
    <location>
        <begin position="711"/>
        <end position="732"/>
    </location>
</feature>
<dbReference type="InterPro" id="IPR017896">
    <property type="entry name" value="4Fe4S_Fe-S-bd"/>
</dbReference>
<evidence type="ECO:0000256" key="9">
    <source>
        <dbReference type="SAM" id="Phobius"/>
    </source>
</evidence>
<evidence type="ECO:0000256" key="5">
    <source>
        <dbReference type="ARBA" id="ARBA00022840"/>
    </source>
</evidence>
<dbReference type="PROSITE" id="PS00198">
    <property type="entry name" value="4FE4S_FER_1"/>
    <property type="match status" value="1"/>
</dbReference>
<dbReference type="Pfam" id="PF12801">
    <property type="entry name" value="Fer4_5"/>
    <property type="match status" value="2"/>
</dbReference>
<dbReference type="Gene3D" id="3.40.50.300">
    <property type="entry name" value="P-loop containing nucleotide triphosphate hydrolases"/>
    <property type="match status" value="1"/>
</dbReference>
<keyword evidence="6" id="KW-0408">Iron</keyword>
<keyword evidence="4" id="KW-0547">Nucleotide-binding</keyword>
<feature type="transmembrane region" description="Helical" evidence="9">
    <location>
        <begin position="470"/>
        <end position="494"/>
    </location>
</feature>
<reference evidence="13" key="1">
    <citation type="submission" date="2020-10" db="EMBL/GenBank/DDBJ databases">
        <authorList>
            <person name="Castelo-Branco R."/>
            <person name="Eusebio N."/>
            <person name="Adriana R."/>
            <person name="Vieira A."/>
            <person name="Brugerolle De Fraissinette N."/>
            <person name="Rezende De Castro R."/>
            <person name="Schneider M.P."/>
            <person name="Vasconcelos V."/>
            <person name="Leao P.N."/>
        </authorList>
    </citation>
    <scope>NUCLEOTIDE SEQUENCE</scope>
    <source>
        <strain evidence="13">LEGE 07310</strain>
    </source>
</reference>
<evidence type="ECO:0000259" key="11">
    <source>
        <dbReference type="PROSITE" id="PS50045"/>
    </source>
</evidence>
<comment type="caution">
    <text evidence="13">The sequence shown here is derived from an EMBL/GenBank/DDBJ whole genome shotgun (WGS) entry which is preliminary data.</text>
</comment>
<keyword evidence="14" id="KW-1185">Reference proteome</keyword>
<dbReference type="RefSeq" id="WP_193905627.1">
    <property type="nucleotide sequence ID" value="NZ_JADEXG010000011.1"/>
</dbReference>
<evidence type="ECO:0000259" key="12">
    <source>
        <dbReference type="PROSITE" id="PS51379"/>
    </source>
</evidence>
<evidence type="ECO:0000313" key="13">
    <source>
        <dbReference type="EMBL" id="MBE9076965.1"/>
    </source>
</evidence>
<dbReference type="InterPro" id="IPR000595">
    <property type="entry name" value="cNMP-bd_dom"/>
</dbReference>
<dbReference type="InterPro" id="IPR018490">
    <property type="entry name" value="cNMP-bd_dom_sf"/>
</dbReference>
<keyword evidence="9" id="KW-0812">Transmembrane</keyword>
<proteinExistence type="predicted"/>
<dbReference type="InterPro" id="IPR017900">
    <property type="entry name" value="4Fe4S_Fe_S_CS"/>
</dbReference>
<feature type="transmembrane region" description="Helical" evidence="9">
    <location>
        <begin position="828"/>
        <end position="846"/>
    </location>
</feature>
<dbReference type="InterPro" id="IPR027417">
    <property type="entry name" value="P-loop_NTPase"/>
</dbReference>
<dbReference type="GO" id="GO:0046872">
    <property type="term" value="F:metal ion binding"/>
    <property type="evidence" value="ECO:0007669"/>
    <property type="project" value="UniProtKB-KW"/>
</dbReference>
<dbReference type="GO" id="GO:0005524">
    <property type="term" value="F:ATP binding"/>
    <property type="evidence" value="ECO:0007669"/>
    <property type="project" value="InterPro"/>
</dbReference>
<dbReference type="SMART" id="SM00100">
    <property type="entry name" value="cNMP"/>
    <property type="match status" value="1"/>
</dbReference>
<dbReference type="PROSITE" id="PS50042">
    <property type="entry name" value="CNMP_BINDING_3"/>
    <property type="match status" value="1"/>
</dbReference>
<evidence type="ECO:0000256" key="7">
    <source>
        <dbReference type="ARBA" id="ARBA00023014"/>
    </source>
</evidence>
<dbReference type="Proteomes" id="UP000636505">
    <property type="component" value="Unassembled WGS sequence"/>
</dbReference>
<dbReference type="InterPro" id="IPR002078">
    <property type="entry name" value="Sigma_54_int"/>
</dbReference>
<feature type="transmembrane region" description="Helical" evidence="9">
    <location>
        <begin position="796"/>
        <end position="816"/>
    </location>
</feature>
<organism evidence="13 14">
    <name type="scientific">Vasconcelosia minhoensis LEGE 07310</name>
    <dbReference type="NCBI Taxonomy" id="915328"/>
    <lineage>
        <taxon>Bacteria</taxon>
        <taxon>Bacillati</taxon>
        <taxon>Cyanobacteriota</taxon>
        <taxon>Cyanophyceae</taxon>
        <taxon>Nodosilineales</taxon>
        <taxon>Cymatolegaceae</taxon>
        <taxon>Vasconcelosia</taxon>
        <taxon>Vasconcelosia minhoensis</taxon>
    </lineage>
</organism>
<dbReference type="SUPFAM" id="SSF51206">
    <property type="entry name" value="cAMP-binding domain-like"/>
    <property type="match status" value="1"/>
</dbReference>
<name>A0A8J7AKU6_9CYAN</name>
<dbReference type="InterPro" id="IPR052378">
    <property type="entry name" value="NosR_regulator"/>
</dbReference>
<dbReference type="Gene3D" id="1.10.8.60">
    <property type="match status" value="1"/>
</dbReference>
<feature type="domain" description="Sigma-54 factor interaction" evidence="11">
    <location>
        <begin position="164"/>
        <end position="382"/>
    </location>
</feature>
<evidence type="ECO:0000256" key="4">
    <source>
        <dbReference type="ARBA" id="ARBA00022741"/>
    </source>
</evidence>
<keyword evidence="3" id="KW-0479">Metal-binding</keyword>
<feature type="transmembrane region" description="Helical" evidence="9">
    <location>
        <begin position="515"/>
        <end position="533"/>
    </location>
</feature>
<feature type="transmembrane region" description="Helical" evidence="9">
    <location>
        <begin position="672"/>
        <end position="691"/>
    </location>
</feature>
<dbReference type="PANTHER" id="PTHR30224:SF4">
    <property type="entry name" value="ELECTRON TRANSPORT PROTEIN YCCM-RELATED"/>
    <property type="match status" value="1"/>
</dbReference>
<dbReference type="GO" id="GO:0051536">
    <property type="term" value="F:iron-sulfur cluster binding"/>
    <property type="evidence" value="ECO:0007669"/>
    <property type="project" value="UniProtKB-KW"/>
</dbReference>
<comment type="subcellular location">
    <subcellularLocation>
        <location evidence="1">Cell membrane</location>
    </subcellularLocation>
</comment>
<gene>
    <name evidence="13" type="ORF">IQ241_06585</name>
</gene>
<protein>
    <submittedName>
        <fullName evidence="13">Sigma 54-interacting transcriptional regulator</fullName>
    </submittedName>
</protein>
<dbReference type="InterPro" id="IPR058031">
    <property type="entry name" value="AAA_lid_NorR"/>
</dbReference>
<keyword evidence="5" id="KW-0067">ATP-binding</keyword>
<dbReference type="Pfam" id="PF00027">
    <property type="entry name" value="cNMP_binding"/>
    <property type="match status" value="1"/>
</dbReference>
<dbReference type="PROSITE" id="PS51379">
    <property type="entry name" value="4FE4S_FER_2"/>
    <property type="match status" value="1"/>
</dbReference>
<dbReference type="Pfam" id="PF00158">
    <property type="entry name" value="Sigma54_activat"/>
    <property type="match status" value="1"/>
</dbReference>
<keyword evidence="8 9" id="KW-0472">Membrane</keyword>
<dbReference type="EMBL" id="JADEXG010000011">
    <property type="protein sequence ID" value="MBE9076965.1"/>
    <property type="molecule type" value="Genomic_DNA"/>
</dbReference>
<dbReference type="AlphaFoldDB" id="A0A8J7AKU6"/>
<dbReference type="GO" id="GO:0006355">
    <property type="term" value="P:regulation of DNA-templated transcription"/>
    <property type="evidence" value="ECO:0007669"/>
    <property type="project" value="InterPro"/>
</dbReference>
<dbReference type="PANTHER" id="PTHR30224">
    <property type="entry name" value="ELECTRON TRANSPORT PROTEIN"/>
    <property type="match status" value="1"/>
</dbReference>
<dbReference type="CDD" id="cd00038">
    <property type="entry name" value="CAP_ED"/>
    <property type="match status" value="1"/>
</dbReference>
<feature type="transmembrane region" description="Helical" evidence="9">
    <location>
        <begin position="431"/>
        <end position="450"/>
    </location>
</feature>
<evidence type="ECO:0000256" key="1">
    <source>
        <dbReference type="ARBA" id="ARBA00004236"/>
    </source>
</evidence>
<dbReference type="GO" id="GO:0005886">
    <property type="term" value="C:plasma membrane"/>
    <property type="evidence" value="ECO:0007669"/>
    <property type="project" value="UniProtKB-SubCell"/>
</dbReference>
<accession>A0A8J7AKU6</accession>
<dbReference type="SUPFAM" id="SSF52540">
    <property type="entry name" value="P-loop containing nucleoside triphosphate hydrolases"/>
    <property type="match status" value="1"/>
</dbReference>
<feature type="transmembrane region" description="Helical" evidence="9">
    <location>
        <begin position="744"/>
        <end position="765"/>
    </location>
</feature>